<organism evidence="3 4">
    <name type="scientific">Monosporascus ibericus</name>
    <dbReference type="NCBI Taxonomy" id="155417"/>
    <lineage>
        <taxon>Eukaryota</taxon>
        <taxon>Fungi</taxon>
        <taxon>Dikarya</taxon>
        <taxon>Ascomycota</taxon>
        <taxon>Pezizomycotina</taxon>
        <taxon>Sordariomycetes</taxon>
        <taxon>Xylariomycetidae</taxon>
        <taxon>Xylariales</taxon>
        <taxon>Xylariales incertae sedis</taxon>
        <taxon>Monosporascus</taxon>
    </lineage>
</organism>
<keyword evidence="1" id="KW-0472">Membrane</keyword>
<dbReference type="InterPro" id="IPR057514">
    <property type="entry name" value="NTF2_SigF"/>
</dbReference>
<gene>
    <name evidence="3" type="ORF">DL764_009064</name>
</gene>
<dbReference type="OrthoDB" id="2344312at2759"/>
<protein>
    <recommendedName>
        <fullName evidence="2">SigF-like NTF2-like domain-containing protein</fullName>
    </recommendedName>
</protein>
<dbReference type="STRING" id="155417.A0A4Q4SVZ2"/>
<feature type="transmembrane region" description="Helical" evidence="1">
    <location>
        <begin position="200"/>
        <end position="222"/>
    </location>
</feature>
<dbReference type="EMBL" id="QJNU01000793">
    <property type="protein sequence ID" value="RYO86019.1"/>
    <property type="molecule type" value="Genomic_DNA"/>
</dbReference>
<evidence type="ECO:0000256" key="1">
    <source>
        <dbReference type="SAM" id="Phobius"/>
    </source>
</evidence>
<comment type="caution">
    <text evidence="3">The sequence shown here is derived from an EMBL/GenBank/DDBJ whole genome shotgun (WGS) entry which is preliminary data.</text>
</comment>
<feature type="domain" description="SigF-like NTF2-like" evidence="2">
    <location>
        <begin position="1"/>
        <end position="133"/>
    </location>
</feature>
<dbReference type="Pfam" id="PF24840">
    <property type="entry name" value="NTF2_SigF"/>
    <property type="match status" value="1"/>
</dbReference>
<reference evidence="3 4" key="1">
    <citation type="submission" date="2018-06" db="EMBL/GenBank/DDBJ databases">
        <title>Complete Genomes of Monosporascus.</title>
        <authorList>
            <person name="Robinson A.J."/>
            <person name="Natvig D.O."/>
        </authorList>
    </citation>
    <scope>NUCLEOTIDE SEQUENCE [LARGE SCALE GENOMIC DNA]</scope>
    <source>
        <strain evidence="3 4">CBS 110550</strain>
    </source>
</reference>
<dbReference type="PANTHER" id="PTHR35393">
    <property type="entry name" value="CHROMOSOME 1, WHOLE GENOME SHOTGUN SEQUENCE"/>
    <property type="match status" value="1"/>
</dbReference>
<evidence type="ECO:0000313" key="3">
    <source>
        <dbReference type="EMBL" id="RYO86019.1"/>
    </source>
</evidence>
<dbReference type="AlphaFoldDB" id="A0A4Q4SVZ2"/>
<sequence length="242" mass="27853">MDHPVREIPGIITALTQGNSEEQAKTLEDYYLPDAYFVHPLCRVPSFRDLAIPFPFSLLTPRTLNSRWLVLMIYNWYRILSPKILFTIDSVVFDQRASLLYVAMRQTFTLWFVPFDLWQAKDVKLVTVLPLAQLPVGEDGRPLSLSRAAPATATATLTSDDDHHHYLQQHDRTRFFVRGQEDHYHVEEWLKFIAPWGGNLLWMAGQLFSTLVCAVGVALWPFTLVRAVKRKQVQAQARTKDA</sequence>
<dbReference type="PANTHER" id="PTHR35393:SF1">
    <property type="entry name" value="SNOAL-LIKE DOMAIN-CONTAINING PROTEIN"/>
    <property type="match status" value="1"/>
</dbReference>
<proteinExistence type="predicted"/>
<name>A0A4Q4SVZ2_9PEZI</name>
<keyword evidence="1" id="KW-1133">Transmembrane helix</keyword>
<keyword evidence="4" id="KW-1185">Reference proteome</keyword>
<keyword evidence="1" id="KW-0812">Transmembrane</keyword>
<evidence type="ECO:0000313" key="4">
    <source>
        <dbReference type="Proteomes" id="UP000293360"/>
    </source>
</evidence>
<accession>A0A4Q4SVZ2</accession>
<dbReference type="Proteomes" id="UP000293360">
    <property type="component" value="Unassembled WGS sequence"/>
</dbReference>
<evidence type="ECO:0000259" key="2">
    <source>
        <dbReference type="Pfam" id="PF24840"/>
    </source>
</evidence>